<keyword evidence="5 8" id="KW-1133">Transmembrane helix</keyword>
<keyword evidence="6 8" id="KW-0472">Membrane</keyword>
<evidence type="ECO:0000313" key="11">
    <source>
        <dbReference type="Proteomes" id="UP000607397"/>
    </source>
</evidence>
<feature type="transmembrane region" description="Helical" evidence="8">
    <location>
        <begin position="202"/>
        <end position="222"/>
    </location>
</feature>
<evidence type="ECO:0000256" key="7">
    <source>
        <dbReference type="SAM" id="MobiDB-lite"/>
    </source>
</evidence>
<organism evidence="10 11">
    <name type="scientific">Petrachloros mirabilis ULC683</name>
    <dbReference type="NCBI Taxonomy" id="2781853"/>
    <lineage>
        <taxon>Bacteria</taxon>
        <taxon>Bacillati</taxon>
        <taxon>Cyanobacteriota</taxon>
        <taxon>Cyanophyceae</taxon>
        <taxon>Synechococcales</taxon>
        <taxon>Petrachlorosaceae</taxon>
        <taxon>Petrachloros</taxon>
        <taxon>Petrachloros mirabilis</taxon>
    </lineage>
</organism>
<dbReference type="Pfam" id="PF07690">
    <property type="entry name" value="MFS_1"/>
    <property type="match status" value="1"/>
</dbReference>
<comment type="subcellular location">
    <subcellularLocation>
        <location evidence="1">Cell membrane</location>
        <topology evidence="1">Multi-pass membrane protein</topology>
    </subcellularLocation>
</comment>
<dbReference type="GO" id="GO:0005886">
    <property type="term" value="C:plasma membrane"/>
    <property type="evidence" value="ECO:0007669"/>
    <property type="project" value="UniProtKB-SubCell"/>
</dbReference>
<dbReference type="Gene3D" id="1.20.1250.20">
    <property type="entry name" value="MFS general substrate transporter like domains"/>
    <property type="match status" value="2"/>
</dbReference>
<feature type="transmembrane region" description="Helical" evidence="8">
    <location>
        <begin position="486"/>
        <end position="508"/>
    </location>
</feature>
<feature type="transmembrane region" description="Helical" evidence="8">
    <location>
        <begin position="280"/>
        <end position="302"/>
    </location>
</feature>
<feature type="region of interest" description="Disordered" evidence="7">
    <location>
        <begin position="1"/>
        <end position="90"/>
    </location>
</feature>
<gene>
    <name evidence="10" type="ORF">GS597_08500</name>
</gene>
<feature type="compositionally biased region" description="Basic and acidic residues" evidence="7">
    <location>
        <begin position="1"/>
        <end position="10"/>
    </location>
</feature>
<evidence type="ECO:0000256" key="5">
    <source>
        <dbReference type="ARBA" id="ARBA00022989"/>
    </source>
</evidence>
<keyword evidence="11" id="KW-1185">Reference proteome</keyword>
<evidence type="ECO:0000256" key="8">
    <source>
        <dbReference type="SAM" id="Phobius"/>
    </source>
</evidence>
<feature type="transmembrane region" description="Helical" evidence="8">
    <location>
        <begin position="399"/>
        <end position="415"/>
    </location>
</feature>
<evidence type="ECO:0000256" key="3">
    <source>
        <dbReference type="ARBA" id="ARBA00022475"/>
    </source>
</evidence>
<dbReference type="PANTHER" id="PTHR43266">
    <property type="entry name" value="MACROLIDE-EFFLUX PROTEIN"/>
    <property type="match status" value="1"/>
</dbReference>
<evidence type="ECO:0000256" key="1">
    <source>
        <dbReference type="ARBA" id="ARBA00004651"/>
    </source>
</evidence>
<sequence length="513" mass="54847">MTRLHDRAEPNSETPAPKPRVGSSPRSHTTPRDAWPMGSSLAPDNGAAVSPQTAELRTADLPPEPLPSASEAIAEADPESTPESTPETGFGPVLRNRNFLLLWLGQLFSQVADKIYLVLMIALITSEFQTVGQTVSGWVSSVMIAFTVPAVLFGSVAGVFVDRRSKKQLLVLTNFLRGGLVMAVPLLLWLAQGWGTFLQIPLGFWMLLGVTFGVSTLTQFFAPAEQSVIPLIVERQHLLSANSLYTLTMMLAVILGFAAGEPLLSVANQMMAHWSQHPEWGQAVAVGGSYAIAGGLLCLIVTGESQKHHTPSTQHVWRDIREGVSYLKQQPQVRGALIQLVILFSIIAALAVLVVRLAEVLPTLKASQFGFLLAAGGVGMAIGVAFLGQIGQQFVRRRLSLYGSIGMAVMLGGISCATHHLVTALILLVGLGFFASLAGVPMQTTIQEKTPEEMRGKVFGLQNNAVNIALSLPLALAGLAETWLGLQTVFLSLAILVILGGVLSWFTADVDSH</sequence>
<evidence type="ECO:0000259" key="9">
    <source>
        <dbReference type="PROSITE" id="PS50850"/>
    </source>
</evidence>
<reference evidence="10" key="1">
    <citation type="submission" date="2019-12" db="EMBL/GenBank/DDBJ databases">
        <title>High-Quality draft genome sequences of three cyanobacteria isolated from the limestone walls of the Old Cathedral of Coimbra.</title>
        <authorList>
            <person name="Tiago I."/>
            <person name="Soares F."/>
            <person name="Portugal A."/>
        </authorList>
    </citation>
    <scope>NUCLEOTIDE SEQUENCE [LARGE SCALE GENOMIC DNA]</scope>
    <source>
        <strain evidence="10">C</strain>
    </source>
</reference>
<dbReference type="AlphaFoldDB" id="A0A8K1ZZG7"/>
<keyword evidence="3" id="KW-1003">Cell membrane</keyword>
<feature type="domain" description="Major facilitator superfamily (MFS) profile" evidence="9">
    <location>
        <begin position="98"/>
        <end position="512"/>
    </location>
</feature>
<feature type="transmembrane region" description="Helical" evidence="8">
    <location>
        <begin position="421"/>
        <end position="440"/>
    </location>
</feature>
<keyword evidence="2" id="KW-0813">Transport</keyword>
<dbReference type="EMBL" id="WVIC01000014">
    <property type="protein sequence ID" value="NCJ06547.1"/>
    <property type="molecule type" value="Genomic_DNA"/>
</dbReference>
<dbReference type="InterPro" id="IPR011701">
    <property type="entry name" value="MFS"/>
</dbReference>
<feature type="transmembrane region" description="Helical" evidence="8">
    <location>
        <begin position="369"/>
        <end position="387"/>
    </location>
</feature>
<comment type="caution">
    <text evidence="10">The sequence shown here is derived from an EMBL/GenBank/DDBJ whole genome shotgun (WGS) entry which is preliminary data.</text>
</comment>
<feature type="transmembrane region" description="Helical" evidence="8">
    <location>
        <begin position="336"/>
        <end position="357"/>
    </location>
</feature>
<evidence type="ECO:0000256" key="2">
    <source>
        <dbReference type="ARBA" id="ARBA00022448"/>
    </source>
</evidence>
<accession>A0A8K1ZZG7</accession>
<feature type="transmembrane region" description="Helical" evidence="8">
    <location>
        <begin position="169"/>
        <end position="190"/>
    </location>
</feature>
<dbReference type="CDD" id="cd06173">
    <property type="entry name" value="MFS_MefA_like"/>
    <property type="match status" value="1"/>
</dbReference>
<dbReference type="GO" id="GO:0022857">
    <property type="term" value="F:transmembrane transporter activity"/>
    <property type="evidence" value="ECO:0007669"/>
    <property type="project" value="InterPro"/>
</dbReference>
<dbReference type="InterPro" id="IPR036259">
    <property type="entry name" value="MFS_trans_sf"/>
</dbReference>
<evidence type="ECO:0000256" key="4">
    <source>
        <dbReference type="ARBA" id="ARBA00022692"/>
    </source>
</evidence>
<dbReference type="PROSITE" id="PS50850">
    <property type="entry name" value="MFS"/>
    <property type="match status" value="1"/>
</dbReference>
<dbReference type="SUPFAM" id="SSF103473">
    <property type="entry name" value="MFS general substrate transporter"/>
    <property type="match status" value="1"/>
</dbReference>
<protein>
    <submittedName>
        <fullName evidence="10">MFS transporter</fullName>
    </submittedName>
</protein>
<dbReference type="InterPro" id="IPR020846">
    <property type="entry name" value="MFS_dom"/>
</dbReference>
<feature type="transmembrane region" description="Helical" evidence="8">
    <location>
        <begin position="461"/>
        <end position="480"/>
    </location>
</feature>
<proteinExistence type="predicted"/>
<feature type="transmembrane region" description="Helical" evidence="8">
    <location>
        <begin position="100"/>
        <end position="125"/>
    </location>
</feature>
<feature type="transmembrane region" description="Helical" evidence="8">
    <location>
        <begin position="137"/>
        <end position="162"/>
    </location>
</feature>
<dbReference type="Proteomes" id="UP000607397">
    <property type="component" value="Unassembled WGS sequence"/>
</dbReference>
<keyword evidence="4 8" id="KW-0812">Transmembrane</keyword>
<evidence type="ECO:0000313" key="10">
    <source>
        <dbReference type="EMBL" id="NCJ06547.1"/>
    </source>
</evidence>
<feature type="transmembrane region" description="Helical" evidence="8">
    <location>
        <begin position="243"/>
        <end position="260"/>
    </location>
</feature>
<dbReference type="PANTHER" id="PTHR43266:SF2">
    <property type="entry name" value="MAJOR FACILITATOR SUPERFAMILY (MFS) PROFILE DOMAIN-CONTAINING PROTEIN"/>
    <property type="match status" value="1"/>
</dbReference>
<name>A0A8K1ZZG7_9CYAN</name>
<evidence type="ECO:0000256" key="6">
    <source>
        <dbReference type="ARBA" id="ARBA00023136"/>
    </source>
</evidence>